<evidence type="ECO:0000313" key="2">
    <source>
        <dbReference type="EMBL" id="SFU17464.1"/>
    </source>
</evidence>
<dbReference type="AlphaFoldDB" id="A0AAX2EZM6"/>
<dbReference type="EMBL" id="FPAV01000021">
    <property type="protein sequence ID" value="SFU17464.1"/>
    <property type="molecule type" value="Genomic_DNA"/>
</dbReference>
<accession>A0AAX2EZM6</accession>
<gene>
    <name evidence="2" type="ORF">SAMN03159428_05035</name>
    <name evidence="1" type="ORF">SAMN03159514_05082</name>
</gene>
<protein>
    <submittedName>
        <fullName evidence="1">Uncharacterized protein</fullName>
    </submittedName>
</protein>
<organism evidence="1 4">
    <name type="scientific">Kosakonia radicincitans</name>
    <dbReference type="NCBI Taxonomy" id="283686"/>
    <lineage>
        <taxon>Bacteria</taxon>
        <taxon>Pseudomonadati</taxon>
        <taxon>Pseudomonadota</taxon>
        <taxon>Gammaproteobacteria</taxon>
        <taxon>Enterobacterales</taxon>
        <taxon>Enterobacteriaceae</taxon>
        <taxon>Kosakonia</taxon>
    </lineage>
</organism>
<dbReference type="Proteomes" id="UP000199173">
    <property type="component" value="Unassembled WGS sequence"/>
</dbReference>
<evidence type="ECO:0000313" key="4">
    <source>
        <dbReference type="Proteomes" id="UP000199173"/>
    </source>
</evidence>
<evidence type="ECO:0000313" key="1">
    <source>
        <dbReference type="EMBL" id="SFR26768.1"/>
    </source>
</evidence>
<dbReference type="Proteomes" id="UP000198760">
    <property type="component" value="Unassembled WGS sequence"/>
</dbReference>
<sequence length="159" mass="18002">MSILKKEQLISELTSYINNGYLMLDSFDDPRDEAATALCELRSIDSSACEFFCKKILLSVDVGDPYLDGFCLGRLFDLNKEYALDYVTSHVMEMSAPVLGAAMDGLAQYSKTSFRLNFTEDLVAKIYARYDDVAKNHFSQEVMASSYRLFVISFTRKSD</sequence>
<comment type="caution">
    <text evidence="1">The sequence shown here is derived from an EMBL/GenBank/DDBJ whole genome shotgun (WGS) entry which is preliminary data.</text>
</comment>
<keyword evidence="3" id="KW-1185">Reference proteome</keyword>
<proteinExistence type="predicted"/>
<dbReference type="EMBL" id="FOYJ01000018">
    <property type="protein sequence ID" value="SFR26768.1"/>
    <property type="molecule type" value="Genomic_DNA"/>
</dbReference>
<name>A0AAX2EZM6_9ENTR</name>
<evidence type="ECO:0000313" key="3">
    <source>
        <dbReference type="Proteomes" id="UP000198760"/>
    </source>
</evidence>
<reference evidence="3 4" key="1">
    <citation type="submission" date="2016-10" db="EMBL/GenBank/DDBJ databases">
        <authorList>
            <person name="Varghese N."/>
            <person name="Submissions S."/>
        </authorList>
    </citation>
    <scope>NUCLEOTIDE SEQUENCE [LARGE SCALE GENOMIC DNA]</scope>
    <source>
        <strain evidence="2 3">NFIX06</strain>
        <strain evidence="1 4">NFIX08</strain>
    </source>
</reference>
<dbReference type="RefSeq" id="WP_035886247.1">
    <property type="nucleotide sequence ID" value="NZ_FONC01000016.1"/>
</dbReference>
<dbReference type="CDD" id="cd20696">
    <property type="entry name" value="CdiI_Ecoli3006-like"/>
    <property type="match status" value="1"/>
</dbReference>